<dbReference type="EC" id="5.3.1.23" evidence="6"/>
<evidence type="ECO:0000256" key="2">
    <source>
        <dbReference type="ARBA" id="ARBA00022605"/>
    </source>
</evidence>
<dbReference type="RefSeq" id="XP_030848714.1">
    <property type="nucleotide sequence ID" value="XM_030992854.1"/>
</dbReference>
<comment type="function">
    <text evidence="6">Catalyzes the interconversion of methylthioribose-1-phosphate (MTR-1-P) into methylthioribulose-1-phosphate (MTRu-1-P).</text>
</comment>
<organism evidence="7 8">
    <name type="scientific">Strongylocentrotus purpuratus</name>
    <name type="common">Purple sea urchin</name>
    <dbReference type="NCBI Taxonomy" id="7668"/>
    <lineage>
        <taxon>Eukaryota</taxon>
        <taxon>Metazoa</taxon>
        <taxon>Echinodermata</taxon>
        <taxon>Eleutherozoa</taxon>
        <taxon>Echinozoa</taxon>
        <taxon>Echinoidea</taxon>
        <taxon>Euechinoidea</taxon>
        <taxon>Echinacea</taxon>
        <taxon>Camarodonta</taxon>
        <taxon>Echinidea</taxon>
        <taxon>Strongylocentrotidae</taxon>
        <taxon>Strongylocentrotus</taxon>
    </lineage>
</organism>
<keyword evidence="8" id="KW-1185">Reference proteome</keyword>
<evidence type="ECO:0000313" key="8">
    <source>
        <dbReference type="Proteomes" id="UP000007110"/>
    </source>
</evidence>
<comment type="similarity">
    <text evidence="6">Belongs to the eIF-2B alpha/beta/delta subunits family. MtnA subfamily.</text>
</comment>
<sequence length="376" mass="40898">MNECKFTEPAVKRVRTGSAITMTLKAIRYKRGSLEILNQKLLPLESVYEELKSADDGFYAIKDMKVRGAPAIAIVGSLCVAVELTHMTFENKSDLVAFICKQFRHLNTARPTAVNMSEAVKRFTSLAEELGNDPDLTTESMKDRIIEEAENMMEMDVRTNKSIGMHGANHLMISSGGGQVVMTHCNTGSLATAGYGTALGVIRALHEKGNLEHVYCTETRPYNQGARLTAYELVYECIPASLITDSMASFCMLKKGVTAVVVGADRVVANGDTANKIGTYQLALAARHHNVPFYVAAPVTSCDLSLTSGDEIVIEERDESELTKINGMQIAAPGIRGWNPAFDVTPADLITGIVTEHGVFKPNELQEKLTELSSSS</sequence>
<comment type="pathway">
    <text evidence="6">Amino-acid biosynthesis; L-methionine biosynthesis via salvage pathway; L-methionine from S-methyl-5-thio-alpha-D-ribose 1-phosphate: step 1/6.</text>
</comment>
<evidence type="ECO:0000256" key="6">
    <source>
        <dbReference type="HAMAP-Rule" id="MF_03119"/>
    </source>
</evidence>
<name>A0A7M7PAB3_STRPU</name>
<dbReference type="InterPro" id="IPR042529">
    <property type="entry name" value="IF_2B-like_C"/>
</dbReference>
<dbReference type="GeneID" id="763844"/>
<comment type="catalytic activity">
    <reaction evidence="6">
        <text>5-(methylsulfanyl)-alpha-D-ribose 1-phosphate = 5-(methylsulfanyl)-D-ribulose 1-phosphate</text>
        <dbReference type="Rhea" id="RHEA:19989"/>
        <dbReference type="ChEBI" id="CHEBI:58533"/>
        <dbReference type="ChEBI" id="CHEBI:58548"/>
        <dbReference type="EC" id="5.3.1.23"/>
    </reaction>
</comment>
<dbReference type="GO" id="GO:0005634">
    <property type="term" value="C:nucleus"/>
    <property type="evidence" value="ECO:0007669"/>
    <property type="project" value="UniProtKB-SubCell"/>
</dbReference>
<feature type="active site" description="Proton donor" evidence="6">
    <location>
        <position position="265"/>
    </location>
</feature>
<evidence type="ECO:0000256" key="4">
    <source>
        <dbReference type="ARBA" id="ARBA00023235"/>
    </source>
</evidence>
<proteinExistence type="inferred from homology"/>
<comment type="subcellular location">
    <subcellularLocation>
        <location evidence="6">Cytoplasm</location>
    </subcellularLocation>
    <subcellularLocation>
        <location evidence="6">Nucleus</location>
    </subcellularLocation>
</comment>
<dbReference type="NCBIfam" id="TIGR00512">
    <property type="entry name" value="salvage_mtnA"/>
    <property type="match status" value="1"/>
</dbReference>
<dbReference type="SUPFAM" id="SSF100950">
    <property type="entry name" value="NagB/RpiA/CoA transferase-like"/>
    <property type="match status" value="1"/>
</dbReference>
<evidence type="ECO:0000256" key="1">
    <source>
        <dbReference type="ARBA" id="ARBA00022490"/>
    </source>
</evidence>
<keyword evidence="5 6" id="KW-0539">Nucleus</keyword>
<dbReference type="FunFam" id="3.40.50.10470:FF:000003">
    <property type="entry name" value="Methylthioribose-1-phosphate isomerase"/>
    <property type="match status" value="1"/>
</dbReference>
<dbReference type="GO" id="GO:0005737">
    <property type="term" value="C:cytoplasm"/>
    <property type="evidence" value="ECO:0007669"/>
    <property type="project" value="UniProtKB-SubCell"/>
</dbReference>
<dbReference type="OMA" id="CETRPLN"/>
<dbReference type="InterPro" id="IPR027363">
    <property type="entry name" value="M1Pi_N"/>
</dbReference>
<dbReference type="EnsemblMetazoa" id="XM_030992853">
    <property type="protein sequence ID" value="XP_030848713"/>
    <property type="gene ID" value="LOC763844"/>
</dbReference>
<dbReference type="FunCoup" id="A0A7M7PAB3">
    <property type="interactions" value="930"/>
</dbReference>
<dbReference type="OrthoDB" id="2461at2759"/>
<dbReference type="KEGG" id="spu:763844"/>
<dbReference type="GO" id="GO:0046523">
    <property type="term" value="F:S-methyl-5-thioribose-1-phosphate isomerase activity"/>
    <property type="evidence" value="ECO:0000318"/>
    <property type="project" value="GO_Central"/>
</dbReference>
<dbReference type="AlphaFoldDB" id="A0A7M7PAB3"/>
<keyword evidence="4 6" id="KW-0413">Isomerase</keyword>
<protein>
    <recommendedName>
        <fullName evidence="6">Methylthioribose-1-phosphate isomerase</fullName>
        <shortName evidence="6">M1Pi</shortName>
        <shortName evidence="6">MTR-1-P isomerase</shortName>
        <ecNumber evidence="6">5.3.1.23</ecNumber>
    </recommendedName>
    <alternativeName>
        <fullName evidence="6">S-methyl-5-thioribose-1-phosphate isomerase</fullName>
    </alternativeName>
    <alternativeName>
        <fullName evidence="6">Translation initiation factor eIF-2B subunit alpha/beta/delta-like protein</fullName>
    </alternativeName>
</protein>
<reference evidence="7" key="2">
    <citation type="submission" date="2021-01" db="UniProtKB">
        <authorList>
            <consortium name="EnsemblMetazoa"/>
        </authorList>
    </citation>
    <scope>IDENTIFICATION</scope>
</reference>
<dbReference type="InParanoid" id="A0A7M7PAB3"/>
<dbReference type="FunFam" id="1.20.120.420:FF:000003">
    <property type="entry name" value="Methylthioribose-1-phosphate isomerase"/>
    <property type="match status" value="1"/>
</dbReference>
<dbReference type="HAMAP" id="MF_01678">
    <property type="entry name" value="Salvage_MtnA"/>
    <property type="match status" value="1"/>
</dbReference>
<accession>A0A7M7PAB3</accession>
<reference evidence="8" key="1">
    <citation type="submission" date="2015-02" db="EMBL/GenBank/DDBJ databases">
        <title>Genome sequencing for Strongylocentrotus purpuratus.</title>
        <authorList>
            <person name="Murali S."/>
            <person name="Liu Y."/>
            <person name="Vee V."/>
            <person name="English A."/>
            <person name="Wang M."/>
            <person name="Skinner E."/>
            <person name="Han Y."/>
            <person name="Muzny D.M."/>
            <person name="Worley K.C."/>
            <person name="Gibbs R.A."/>
        </authorList>
    </citation>
    <scope>NUCLEOTIDE SEQUENCE</scope>
</reference>
<dbReference type="InterPro" id="IPR000649">
    <property type="entry name" value="IF-2B-related"/>
</dbReference>
<dbReference type="PANTHER" id="PTHR43475:SF1">
    <property type="entry name" value="METHYLTHIORIBOSE-1-PHOSPHATE ISOMERASE"/>
    <property type="match status" value="1"/>
</dbReference>
<dbReference type="Pfam" id="PF01008">
    <property type="entry name" value="IF-2B"/>
    <property type="match status" value="1"/>
</dbReference>
<dbReference type="Proteomes" id="UP000007110">
    <property type="component" value="Unassembled WGS sequence"/>
</dbReference>
<dbReference type="InterPro" id="IPR005251">
    <property type="entry name" value="IF-M1Pi"/>
</dbReference>
<keyword evidence="2 6" id="KW-0028">Amino-acid biosynthesis</keyword>
<dbReference type="Gene3D" id="3.40.50.10470">
    <property type="entry name" value="Translation initiation factor eif-2b, domain 2"/>
    <property type="match status" value="1"/>
</dbReference>
<dbReference type="InterPro" id="IPR011559">
    <property type="entry name" value="Initiation_fac_2B_a/b/d"/>
</dbReference>
<evidence type="ECO:0000256" key="5">
    <source>
        <dbReference type="ARBA" id="ARBA00023242"/>
    </source>
</evidence>
<dbReference type="PANTHER" id="PTHR43475">
    <property type="entry name" value="METHYLTHIORIBOSE-1-PHOSPHATE ISOMERASE"/>
    <property type="match status" value="1"/>
</dbReference>
<dbReference type="NCBIfam" id="NF004326">
    <property type="entry name" value="PRK05720.1"/>
    <property type="match status" value="1"/>
</dbReference>
<dbReference type="RefSeq" id="XP_030848713.1">
    <property type="nucleotide sequence ID" value="XM_030992853.1"/>
</dbReference>
<keyword evidence="3 6" id="KW-0486">Methionine biosynthesis</keyword>
<keyword evidence="1 6" id="KW-0963">Cytoplasm</keyword>
<dbReference type="NCBIfam" id="TIGR00524">
    <property type="entry name" value="eIF-2B_rel"/>
    <property type="match status" value="1"/>
</dbReference>
<dbReference type="UniPathway" id="UPA00904">
    <property type="reaction ID" value="UER00874"/>
</dbReference>
<evidence type="ECO:0000313" key="7">
    <source>
        <dbReference type="EnsemblMetazoa" id="XP_030848713"/>
    </source>
</evidence>
<feature type="site" description="Transition state stabilizer" evidence="6">
    <location>
        <position position="185"/>
    </location>
</feature>
<dbReference type="EnsemblMetazoa" id="XM_030992854">
    <property type="protein sequence ID" value="XP_030848714"/>
    <property type="gene ID" value="LOC763844"/>
</dbReference>
<evidence type="ECO:0000256" key="3">
    <source>
        <dbReference type="ARBA" id="ARBA00023167"/>
    </source>
</evidence>
<dbReference type="InterPro" id="IPR037171">
    <property type="entry name" value="NagB/RpiA_transferase-like"/>
</dbReference>
<dbReference type="Gene3D" id="1.20.120.420">
    <property type="entry name" value="translation initiation factor eif-2b, domain 1"/>
    <property type="match status" value="1"/>
</dbReference>
<dbReference type="GO" id="GO:0019509">
    <property type="term" value="P:L-methionine salvage from methylthioadenosine"/>
    <property type="evidence" value="ECO:0000318"/>
    <property type="project" value="GO_Central"/>
</dbReference>